<proteinExistence type="predicted"/>
<dbReference type="AlphaFoldDB" id="A0A9N8W1E9"/>
<sequence>MSSVITHRKPKRVKSKIPAKLDFTGKNAVMVVVDKNLENSIDILESLPKELIHVEDCVNQKELAAMNNINKKELTTMSFSRLPRGRKRRTVPRELDFTGHSPVMVVEHLDKQRMARDDKEEQPFVNLDRSVDIVDFEYECKTVVNYSIDKQKLAQMTAEELRDYAKFIANKINLNQPNDCNF</sequence>
<accession>A0A9N8W1E9</accession>
<dbReference type="OrthoDB" id="10449380at2759"/>
<reference evidence="1" key="1">
    <citation type="submission" date="2021-06" db="EMBL/GenBank/DDBJ databases">
        <authorList>
            <person name="Kallberg Y."/>
            <person name="Tangrot J."/>
            <person name="Rosling A."/>
        </authorList>
    </citation>
    <scope>NUCLEOTIDE SEQUENCE</scope>
    <source>
        <strain evidence="1">IA702</strain>
    </source>
</reference>
<organism evidence="1 2">
    <name type="scientific">Paraglomus occultum</name>
    <dbReference type="NCBI Taxonomy" id="144539"/>
    <lineage>
        <taxon>Eukaryota</taxon>
        <taxon>Fungi</taxon>
        <taxon>Fungi incertae sedis</taxon>
        <taxon>Mucoromycota</taxon>
        <taxon>Glomeromycotina</taxon>
        <taxon>Glomeromycetes</taxon>
        <taxon>Paraglomerales</taxon>
        <taxon>Paraglomeraceae</taxon>
        <taxon>Paraglomus</taxon>
    </lineage>
</organism>
<evidence type="ECO:0000313" key="2">
    <source>
        <dbReference type="Proteomes" id="UP000789572"/>
    </source>
</evidence>
<protein>
    <submittedName>
        <fullName evidence="1">9098_t:CDS:1</fullName>
    </submittedName>
</protein>
<evidence type="ECO:0000313" key="1">
    <source>
        <dbReference type="EMBL" id="CAG8468466.1"/>
    </source>
</evidence>
<name>A0A9N8W1E9_9GLOM</name>
<dbReference type="Proteomes" id="UP000789572">
    <property type="component" value="Unassembled WGS sequence"/>
</dbReference>
<comment type="caution">
    <text evidence="1">The sequence shown here is derived from an EMBL/GenBank/DDBJ whole genome shotgun (WGS) entry which is preliminary data.</text>
</comment>
<keyword evidence="2" id="KW-1185">Reference proteome</keyword>
<dbReference type="EMBL" id="CAJVPJ010000057">
    <property type="protein sequence ID" value="CAG8468466.1"/>
    <property type="molecule type" value="Genomic_DNA"/>
</dbReference>
<gene>
    <name evidence="1" type="ORF">POCULU_LOCUS919</name>
</gene>